<evidence type="ECO:0000313" key="1">
    <source>
        <dbReference type="EMBL" id="GHI74865.1"/>
    </source>
</evidence>
<dbReference type="EMBL" id="BNED01000003">
    <property type="protein sequence ID" value="GHI74865.1"/>
    <property type="molecule type" value="Genomic_DNA"/>
</dbReference>
<dbReference type="Proteomes" id="UP000608522">
    <property type="component" value="Unassembled WGS sequence"/>
</dbReference>
<protein>
    <submittedName>
        <fullName evidence="1">Uncharacterized protein</fullName>
    </submittedName>
</protein>
<organism evidence="1 2">
    <name type="scientific">Streptomyces spororaveus</name>
    <dbReference type="NCBI Taxonomy" id="284039"/>
    <lineage>
        <taxon>Bacteria</taxon>
        <taxon>Bacillati</taxon>
        <taxon>Actinomycetota</taxon>
        <taxon>Actinomycetes</taxon>
        <taxon>Kitasatosporales</taxon>
        <taxon>Streptomycetaceae</taxon>
        <taxon>Streptomyces</taxon>
    </lineage>
</organism>
<sequence length="69" mass="7427">MRKLTCYISATLDRAAQRFDTPAANRRPAVLGYGIPLLDRPGTPANPARTPAPAFDCGLTVNHFSRGLS</sequence>
<name>A0ABQ3T4E2_9ACTN</name>
<reference evidence="2" key="1">
    <citation type="submission" date="2023-07" db="EMBL/GenBank/DDBJ databases">
        <title>Whole genome shotgun sequence of Streptomyces spororaveus NBRC 15456.</title>
        <authorList>
            <person name="Komaki H."/>
            <person name="Tamura T."/>
        </authorList>
    </citation>
    <scope>NUCLEOTIDE SEQUENCE [LARGE SCALE GENOMIC DNA]</scope>
    <source>
        <strain evidence="2">NBRC 15456</strain>
    </source>
</reference>
<dbReference type="RefSeq" id="WP_202197415.1">
    <property type="nucleotide sequence ID" value="NZ_BAAATO010000081.1"/>
</dbReference>
<accession>A0ABQ3T4E2</accession>
<proteinExistence type="predicted"/>
<evidence type="ECO:0000313" key="2">
    <source>
        <dbReference type="Proteomes" id="UP000608522"/>
    </source>
</evidence>
<gene>
    <name evidence="1" type="ORF">Sspor_04260</name>
</gene>
<comment type="caution">
    <text evidence="1">The sequence shown here is derived from an EMBL/GenBank/DDBJ whole genome shotgun (WGS) entry which is preliminary data.</text>
</comment>
<keyword evidence="2" id="KW-1185">Reference proteome</keyword>